<accession>A0AAD7AQB9</accession>
<comment type="caution">
    <text evidence="1">The sequence shown here is derived from an EMBL/GenBank/DDBJ whole genome shotgun (WGS) entry which is preliminary data.</text>
</comment>
<organism evidence="1 2">
    <name type="scientific">Mycena albidolilacea</name>
    <dbReference type="NCBI Taxonomy" id="1033008"/>
    <lineage>
        <taxon>Eukaryota</taxon>
        <taxon>Fungi</taxon>
        <taxon>Dikarya</taxon>
        <taxon>Basidiomycota</taxon>
        <taxon>Agaricomycotina</taxon>
        <taxon>Agaricomycetes</taxon>
        <taxon>Agaricomycetidae</taxon>
        <taxon>Agaricales</taxon>
        <taxon>Marasmiineae</taxon>
        <taxon>Mycenaceae</taxon>
        <taxon>Mycena</taxon>
    </lineage>
</organism>
<dbReference type="AlphaFoldDB" id="A0AAD7AQB9"/>
<feature type="non-terminal residue" evidence="1">
    <location>
        <position position="63"/>
    </location>
</feature>
<reference evidence="1" key="1">
    <citation type="submission" date="2023-03" db="EMBL/GenBank/DDBJ databases">
        <title>Massive genome expansion in bonnet fungi (Mycena s.s.) driven by repeated elements and novel gene families across ecological guilds.</title>
        <authorList>
            <consortium name="Lawrence Berkeley National Laboratory"/>
            <person name="Harder C.B."/>
            <person name="Miyauchi S."/>
            <person name="Viragh M."/>
            <person name="Kuo A."/>
            <person name="Thoen E."/>
            <person name="Andreopoulos B."/>
            <person name="Lu D."/>
            <person name="Skrede I."/>
            <person name="Drula E."/>
            <person name="Henrissat B."/>
            <person name="Morin E."/>
            <person name="Kohler A."/>
            <person name="Barry K."/>
            <person name="LaButti K."/>
            <person name="Morin E."/>
            <person name="Salamov A."/>
            <person name="Lipzen A."/>
            <person name="Mereny Z."/>
            <person name="Hegedus B."/>
            <person name="Baldrian P."/>
            <person name="Stursova M."/>
            <person name="Weitz H."/>
            <person name="Taylor A."/>
            <person name="Grigoriev I.V."/>
            <person name="Nagy L.G."/>
            <person name="Martin F."/>
            <person name="Kauserud H."/>
        </authorList>
    </citation>
    <scope>NUCLEOTIDE SEQUENCE</scope>
    <source>
        <strain evidence="1">CBHHK002</strain>
    </source>
</reference>
<dbReference type="Proteomes" id="UP001218218">
    <property type="component" value="Unassembled WGS sequence"/>
</dbReference>
<evidence type="ECO:0000313" key="2">
    <source>
        <dbReference type="Proteomes" id="UP001218218"/>
    </source>
</evidence>
<evidence type="ECO:0000313" key="1">
    <source>
        <dbReference type="EMBL" id="KAJ7366042.1"/>
    </source>
</evidence>
<keyword evidence="2" id="KW-1185">Reference proteome</keyword>
<gene>
    <name evidence="1" type="ORF">DFH08DRAFT_620356</name>
</gene>
<proteinExistence type="predicted"/>
<sequence length="63" mass="7221">LAHEFDDMLRRFGLERKVRESSLTGDNATSNDTQNTALCRSSENDFDAFNRVRCFNHTINLAV</sequence>
<name>A0AAD7AQB9_9AGAR</name>
<dbReference type="EMBL" id="JARIHO010000002">
    <property type="protein sequence ID" value="KAJ7366042.1"/>
    <property type="molecule type" value="Genomic_DNA"/>
</dbReference>
<feature type="non-terminal residue" evidence="1">
    <location>
        <position position="1"/>
    </location>
</feature>
<protein>
    <submittedName>
        <fullName evidence="1">Uncharacterized protein</fullName>
    </submittedName>
</protein>